<feature type="transmembrane region" description="Helical" evidence="1">
    <location>
        <begin position="59"/>
        <end position="82"/>
    </location>
</feature>
<name>A0A3G7TQB1_9PSED</name>
<gene>
    <name evidence="2" type="ORF">C4K04_3623</name>
</gene>
<sequence>MAKIIVLAGDFPQGDAEYLRGTITLKTANKPLMGKSFLVSEFKELTVENTDSNKNIKSAIGLGMVGAMFLGPVGAVAGYLLAGHNTEVTFLATLKDGQTLLAATDNETYQDISARFNRKNSPEKRDKTET</sequence>
<organism evidence="2 3">
    <name type="scientific">Pseudomonas chlororaphis</name>
    <dbReference type="NCBI Taxonomy" id="587753"/>
    <lineage>
        <taxon>Bacteria</taxon>
        <taxon>Pseudomonadati</taxon>
        <taxon>Pseudomonadota</taxon>
        <taxon>Gammaproteobacteria</taxon>
        <taxon>Pseudomonadales</taxon>
        <taxon>Pseudomonadaceae</taxon>
        <taxon>Pseudomonas</taxon>
    </lineage>
</organism>
<keyword evidence="1" id="KW-0812">Transmembrane</keyword>
<keyword evidence="1" id="KW-0472">Membrane</keyword>
<protein>
    <submittedName>
        <fullName evidence="2">Uncharacterized protein</fullName>
    </submittedName>
</protein>
<dbReference type="RefSeq" id="WP_164486496.1">
    <property type="nucleotide sequence ID" value="NZ_CP027753.1"/>
</dbReference>
<evidence type="ECO:0000313" key="3">
    <source>
        <dbReference type="Proteomes" id="UP000268048"/>
    </source>
</evidence>
<proteinExistence type="predicted"/>
<keyword evidence="1" id="KW-1133">Transmembrane helix</keyword>
<dbReference type="EMBL" id="CP027753">
    <property type="protein sequence ID" value="AZE49295.1"/>
    <property type="molecule type" value="Genomic_DNA"/>
</dbReference>
<evidence type="ECO:0000256" key="1">
    <source>
        <dbReference type="SAM" id="Phobius"/>
    </source>
</evidence>
<dbReference type="Proteomes" id="UP000268048">
    <property type="component" value="Chromosome"/>
</dbReference>
<dbReference type="AlphaFoldDB" id="A0A3G7TQB1"/>
<evidence type="ECO:0000313" key="2">
    <source>
        <dbReference type="EMBL" id="AZE49295.1"/>
    </source>
</evidence>
<reference evidence="2 3" key="1">
    <citation type="submission" date="2018-03" db="EMBL/GenBank/DDBJ databases">
        <title>Diversity of phytobeneficial traits revealed by whole-genome analysis of worldwide-isolated phenazine-producing Pseudomonas spp.</title>
        <authorList>
            <person name="Biessy A."/>
            <person name="Novinscak A."/>
            <person name="Blom J."/>
            <person name="Leger G."/>
            <person name="Thomashow L.S."/>
            <person name="Cazorla F.M."/>
            <person name="Josic D."/>
            <person name="Filion M."/>
        </authorList>
    </citation>
    <scope>NUCLEOTIDE SEQUENCE [LARGE SCALE GENOMIC DNA]</scope>
    <source>
        <strain evidence="2 3">B25</strain>
    </source>
</reference>
<accession>A0A3G7TQB1</accession>